<evidence type="ECO:0000313" key="11">
    <source>
        <dbReference type="Proteomes" id="UP000182944"/>
    </source>
</evidence>
<dbReference type="Pfam" id="PF01127">
    <property type="entry name" value="Sdh_cyt"/>
    <property type="match status" value="1"/>
</dbReference>
<evidence type="ECO:0000256" key="3">
    <source>
        <dbReference type="ARBA" id="ARBA00004370"/>
    </source>
</evidence>
<dbReference type="EMBL" id="FNNA01000002">
    <property type="protein sequence ID" value="SDW88961.1"/>
    <property type="molecule type" value="Genomic_DNA"/>
</dbReference>
<sequence length="138" mass="14701">MRFVTPRKAARGLGAAGPGSATAHHWSMTVSSVALMLLTPAFIFVIATAIGLPHGGVVAYFSRPYPAIVTALFLIVGMLHYVNGTRIMIDDYLDHTERKVALIVAQLLGWAVIAAAVYALARMAFSPMVAPVTTIVVH</sequence>
<name>A0A1H2X837_9RHOB</name>
<protein>
    <submittedName>
        <fullName evidence="10">Succinate dehydrogenase subunit D</fullName>
    </submittedName>
</protein>
<keyword evidence="6" id="KW-0479">Metal-binding</keyword>
<dbReference type="InterPro" id="IPR034804">
    <property type="entry name" value="SQR/QFR_C/D"/>
</dbReference>
<evidence type="ECO:0000256" key="5">
    <source>
        <dbReference type="ARBA" id="ARBA00022692"/>
    </source>
</evidence>
<dbReference type="GO" id="GO:0016020">
    <property type="term" value="C:membrane"/>
    <property type="evidence" value="ECO:0007669"/>
    <property type="project" value="UniProtKB-SubCell"/>
</dbReference>
<dbReference type="GO" id="GO:0046872">
    <property type="term" value="F:metal ion binding"/>
    <property type="evidence" value="ECO:0007669"/>
    <property type="project" value="UniProtKB-KW"/>
</dbReference>
<comment type="subcellular location">
    <subcellularLocation>
        <location evidence="3">Membrane</location>
    </subcellularLocation>
</comment>
<evidence type="ECO:0000256" key="4">
    <source>
        <dbReference type="ARBA" id="ARBA00022617"/>
    </source>
</evidence>
<evidence type="ECO:0000256" key="6">
    <source>
        <dbReference type="ARBA" id="ARBA00022723"/>
    </source>
</evidence>
<keyword evidence="11" id="KW-1185">Reference proteome</keyword>
<gene>
    <name evidence="10" type="ORF">SAMN05444276_102413</name>
</gene>
<evidence type="ECO:0000256" key="9">
    <source>
        <dbReference type="ARBA" id="ARBA00023136"/>
    </source>
</evidence>
<keyword evidence="7" id="KW-1133">Transmembrane helix</keyword>
<keyword evidence="8" id="KW-0408">Iron</keyword>
<evidence type="ECO:0000313" key="10">
    <source>
        <dbReference type="EMBL" id="SDW88961.1"/>
    </source>
</evidence>
<dbReference type="CDD" id="cd03495">
    <property type="entry name" value="SQR_TypeC_SdhD_like"/>
    <property type="match status" value="1"/>
</dbReference>
<dbReference type="OrthoDB" id="9809280at2"/>
<reference evidence="11" key="1">
    <citation type="submission" date="2016-10" db="EMBL/GenBank/DDBJ databases">
        <authorList>
            <person name="Varghese N."/>
            <person name="Submissions S."/>
        </authorList>
    </citation>
    <scope>NUCLEOTIDE SEQUENCE [LARGE SCALE GENOMIC DNA]</scope>
    <source>
        <strain evidence="11">DSM 29303</strain>
    </source>
</reference>
<comment type="cofactor">
    <cofactor evidence="1">
        <name>heme</name>
        <dbReference type="ChEBI" id="CHEBI:30413"/>
    </cofactor>
</comment>
<keyword evidence="4" id="KW-0349">Heme</keyword>
<dbReference type="SUPFAM" id="SSF81343">
    <property type="entry name" value="Fumarate reductase respiratory complex transmembrane subunits"/>
    <property type="match status" value="1"/>
</dbReference>
<dbReference type="InterPro" id="IPR000701">
    <property type="entry name" value="SuccDH_FuR_B_TM-su"/>
</dbReference>
<accession>A0A1H2X837</accession>
<evidence type="ECO:0000256" key="7">
    <source>
        <dbReference type="ARBA" id="ARBA00022989"/>
    </source>
</evidence>
<dbReference type="STRING" id="1545044.SAMN05444276_102413"/>
<evidence type="ECO:0000256" key="1">
    <source>
        <dbReference type="ARBA" id="ARBA00001971"/>
    </source>
</evidence>
<keyword evidence="9" id="KW-0472">Membrane</keyword>
<keyword evidence="5" id="KW-0812">Transmembrane</keyword>
<dbReference type="Gene3D" id="1.20.1300.10">
    <property type="entry name" value="Fumarate reductase/succinate dehydrogenase, transmembrane subunit"/>
    <property type="match status" value="1"/>
</dbReference>
<comment type="function">
    <text evidence="2">Membrane-anchoring subunit of succinate dehydrogenase (SDH).</text>
</comment>
<dbReference type="Proteomes" id="UP000182944">
    <property type="component" value="Unassembled WGS sequence"/>
</dbReference>
<evidence type="ECO:0000256" key="8">
    <source>
        <dbReference type="ARBA" id="ARBA00023004"/>
    </source>
</evidence>
<evidence type="ECO:0000256" key="2">
    <source>
        <dbReference type="ARBA" id="ARBA00004050"/>
    </source>
</evidence>
<organism evidence="10 11">
    <name type="scientific">Paracoccus sanguinis</name>
    <dbReference type="NCBI Taxonomy" id="1545044"/>
    <lineage>
        <taxon>Bacteria</taxon>
        <taxon>Pseudomonadati</taxon>
        <taxon>Pseudomonadota</taxon>
        <taxon>Alphaproteobacteria</taxon>
        <taxon>Rhodobacterales</taxon>
        <taxon>Paracoccaceae</taxon>
        <taxon>Paracoccus</taxon>
    </lineage>
</organism>
<dbReference type="AlphaFoldDB" id="A0A1H2X837"/>
<proteinExistence type="predicted"/>
<dbReference type="RefSeq" id="WP_052174844.1">
    <property type="nucleotide sequence ID" value="NZ_CP051542.1"/>
</dbReference>